<reference evidence="1" key="1">
    <citation type="submission" date="2021-12" db="EMBL/GenBank/DDBJ databases">
        <authorList>
            <person name="Zaccaron A."/>
            <person name="Stergiopoulos I."/>
        </authorList>
    </citation>
    <scope>NUCLEOTIDE SEQUENCE</scope>
    <source>
        <strain evidence="1">Race5_Kim</strain>
    </source>
</reference>
<accession>A0A9Q8PEI9</accession>
<dbReference type="OrthoDB" id="4757095at2759"/>
<dbReference type="InterPro" id="IPR038883">
    <property type="entry name" value="AN11006-like"/>
</dbReference>
<name>A0A9Q8PEI9_PASFU</name>
<protein>
    <submittedName>
        <fullName evidence="1">Uncharacterized protein</fullName>
    </submittedName>
</protein>
<evidence type="ECO:0000313" key="2">
    <source>
        <dbReference type="Proteomes" id="UP000756132"/>
    </source>
</evidence>
<dbReference type="PANTHER" id="PTHR42085:SF1">
    <property type="entry name" value="F-BOX DOMAIN-CONTAINING PROTEIN"/>
    <property type="match status" value="1"/>
</dbReference>
<sequence>MGMHWRPSAAQEKSRRMNLPPEVRNRIYAYVFSGNIQRWNYKSPKSKMDSYNREPIPAIIRACKQTHAEATPIYYAEATFLFKYDTRFTQWARAIGHERCHMLREVCIKPVWDYDLYLGIGTDPKDAIQEYGQQAQLLLAGFGHLEGCVKKGVIESSHRPTAAIL</sequence>
<keyword evidence="2" id="KW-1185">Reference proteome</keyword>
<gene>
    <name evidence="1" type="ORF">CLAFUR5_10821</name>
</gene>
<reference evidence="1" key="2">
    <citation type="journal article" date="2022" name="Microb. Genom.">
        <title>A chromosome-scale genome assembly of the tomato pathogen Cladosporium fulvum reveals a compartmentalized genome architecture and the presence of a dispensable chromosome.</title>
        <authorList>
            <person name="Zaccaron A.Z."/>
            <person name="Chen L.H."/>
            <person name="Samaras A."/>
            <person name="Stergiopoulos I."/>
        </authorList>
    </citation>
    <scope>NUCLEOTIDE SEQUENCE</scope>
    <source>
        <strain evidence="1">Race5_Kim</strain>
    </source>
</reference>
<organism evidence="1 2">
    <name type="scientific">Passalora fulva</name>
    <name type="common">Tomato leaf mold</name>
    <name type="synonym">Cladosporium fulvum</name>
    <dbReference type="NCBI Taxonomy" id="5499"/>
    <lineage>
        <taxon>Eukaryota</taxon>
        <taxon>Fungi</taxon>
        <taxon>Dikarya</taxon>
        <taxon>Ascomycota</taxon>
        <taxon>Pezizomycotina</taxon>
        <taxon>Dothideomycetes</taxon>
        <taxon>Dothideomycetidae</taxon>
        <taxon>Mycosphaerellales</taxon>
        <taxon>Mycosphaerellaceae</taxon>
        <taxon>Fulvia</taxon>
    </lineage>
</organism>
<dbReference type="KEGG" id="ffu:CLAFUR5_10821"/>
<dbReference type="EMBL" id="CP090170">
    <property type="protein sequence ID" value="UJO21000.1"/>
    <property type="molecule type" value="Genomic_DNA"/>
</dbReference>
<dbReference type="Proteomes" id="UP000756132">
    <property type="component" value="Chromosome 8"/>
</dbReference>
<dbReference type="PANTHER" id="PTHR42085">
    <property type="entry name" value="F-BOX DOMAIN-CONTAINING PROTEIN"/>
    <property type="match status" value="1"/>
</dbReference>
<dbReference type="AlphaFoldDB" id="A0A9Q8PEI9"/>
<proteinExistence type="predicted"/>
<dbReference type="GeneID" id="71990699"/>
<evidence type="ECO:0000313" key="1">
    <source>
        <dbReference type="EMBL" id="UJO21000.1"/>
    </source>
</evidence>
<dbReference type="RefSeq" id="XP_047765366.1">
    <property type="nucleotide sequence ID" value="XM_047909969.1"/>
</dbReference>